<dbReference type="Proteomes" id="UP000029665">
    <property type="component" value="Unassembled WGS sequence"/>
</dbReference>
<dbReference type="HOGENOM" id="CLU_1551327_0_0_1"/>
<evidence type="ECO:0008006" key="4">
    <source>
        <dbReference type="Google" id="ProtNLM"/>
    </source>
</evidence>
<protein>
    <recommendedName>
        <fullName evidence="4">NTF2 domain-containing protein</fullName>
    </recommendedName>
</protein>
<accession>A0A060S651</accession>
<dbReference type="EMBL" id="CCBP010000055">
    <property type="protein sequence ID" value="CDO69795.1"/>
    <property type="molecule type" value="Genomic_DNA"/>
</dbReference>
<organism evidence="2 3">
    <name type="scientific">Pycnoporus cinnabarinus</name>
    <name type="common">Cinnabar-red polypore</name>
    <name type="synonym">Trametes cinnabarina</name>
    <dbReference type="NCBI Taxonomy" id="5643"/>
    <lineage>
        <taxon>Eukaryota</taxon>
        <taxon>Fungi</taxon>
        <taxon>Dikarya</taxon>
        <taxon>Basidiomycota</taxon>
        <taxon>Agaricomycotina</taxon>
        <taxon>Agaricomycetes</taxon>
        <taxon>Polyporales</taxon>
        <taxon>Polyporaceae</taxon>
        <taxon>Trametes</taxon>
    </lineage>
</organism>
<sequence>MNEKHAAAMHFLERYLSTFIVDRSDLASAYSHTATFSFQILRPPYASATAKPPSASRPPATHHHGRVDVIAALLDLPYDLSVRDDDPEAGERGSLKQAIDWDFCWAREAGDLLLLCTSIVPMPVGDEREEDWATGAGGKGKGKGKERAADEPPNGEGSRFCACEQRFVLRSRDWDEEDRSTPGVWPFVAVAHHMLFRPLPR</sequence>
<dbReference type="InterPro" id="IPR032710">
    <property type="entry name" value="NTF2-like_dom_sf"/>
</dbReference>
<evidence type="ECO:0000256" key="1">
    <source>
        <dbReference type="SAM" id="MobiDB-lite"/>
    </source>
</evidence>
<comment type="caution">
    <text evidence="2">The sequence shown here is derived from an EMBL/GenBank/DDBJ whole genome shotgun (WGS) entry which is preliminary data.</text>
</comment>
<name>A0A060S651_PYCCI</name>
<dbReference type="OrthoDB" id="3265156at2759"/>
<dbReference type="OMA" id="FCWAREA"/>
<proteinExistence type="predicted"/>
<dbReference type="SUPFAM" id="SSF54427">
    <property type="entry name" value="NTF2-like"/>
    <property type="match status" value="1"/>
</dbReference>
<evidence type="ECO:0000313" key="3">
    <source>
        <dbReference type="Proteomes" id="UP000029665"/>
    </source>
</evidence>
<reference evidence="2" key="1">
    <citation type="submission" date="2014-01" db="EMBL/GenBank/DDBJ databases">
        <title>The genome of the white-rot fungus Pycnoporus cinnabarinus: a basidiomycete model with a versatile arsenal for lignocellulosic biomass breakdown.</title>
        <authorList>
            <person name="Levasseur A."/>
            <person name="Lomascolo A."/>
            <person name="Ruiz-Duenas F.J."/>
            <person name="Uzan E."/>
            <person name="Piumi F."/>
            <person name="Kues U."/>
            <person name="Ram A.F.J."/>
            <person name="Murat C."/>
            <person name="Haon M."/>
            <person name="Benoit I."/>
            <person name="Arfi Y."/>
            <person name="Chevret D."/>
            <person name="Drula E."/>
            <person name="Kwon M.J."/>
            <person name="Gouret P."/>
            <person name="Lesage-Meessen L."/>
            <person name="Lombard V."/>
            <person name="Mariette J."/>
            <person name="Noirot C."/>
            <person name="Park J."/>
            <person name="Patyshakuliyeva A."/>
            <person name="Wieneger R.A.B."/>
            <person name="Wosten H.A.B."/>
            <person name="Martin F."/>
            <person name="Coutinho P.M."/>
            <person name="de Vries R."/>
            <person name="Martinez A.T."/>
            <person name="Klopp C."/>
            <person name="Pontarotti P."/>
            <person name="Henrissat B."/>
            <person name="Record E."/>
        </authorList>
    </citation>
    <scope>NUCLEOTIDE SEQUENCE [LARGE SCALE GENOMIC DNA]</scope>
    <source>
        <strain evidence="2">BRFM137</strain>
    </source>
</reference>
<feature type="region of interest" description="Disordered" evidence="1">
    <location>
        <begin position="127"/>
        <end position="157"/>
    </location>
</feature>
<gene>
    <name evidence="2" type="ORF">BN946_scf184766.g40</name>
</gene>
<dbReference type="Gene3D" id="3.10.450.50">
    <property type="match status" value="1"/>
</dbReference>
<dbReference type="AlphaFoldDB" id="A0A060S651"/>
<evidence type="ECO:0000313" key="2">
    <source>
        <dbReference type="EMBL" id="CDO69795.1"/>
    </source>
</evidence>
<keyword evidence="3" id="KW-1185">Reference proteome</keyword>